<gene>
    <name evidence="10" type="ORF">C8E97_3156</name>
</gene>
<feature type="domain" description="Biotin carboxylation" evidence="9">
    <location>
        <begin position="9"/>
        <end position="428"/>
    </location>
</feature>
<keyword evidence="3 6" id="KW-0547">Nucleotide-binding</keyword>
<dbReference type="Gene3D" id="3.30.470.20">
    <property type="entry name" value="ATP-grasp fold, B domain"/>
    <property type="match status" value="1"/>
</dbReference>
<name>A0A495W1A0_9PSEU</name>
<evidence type="ECO:0000256" key="1">
    <source>
        <dbReference type="ARBA" id="ARBA00013263"/>
    </source>
</evidence>
<evidence type="ECO:0000256" key="7">
    <source>
        <dbReference type="SAM" id="MobiDB-lite"/>
    </source>
</evidence>
<dbReference type="InterPro" id="IPR050856">
    <property type="entry name" value="Biotin_carboxylase_complex"/>
</dbReference>
<proteinExistence type="predicted"/>
<dbReference type="Pfam" id="PF00289">
    <property type="entry name" value="Biotin_carb_N"/>
    <property type="match status" value="1"/>
</dbReference>
<dbReference type="SUPFAM" id="SSF52440">
    <property type="entry name" value="PreATP-grasp domain"/>
    <property type="match status" value="1"/>
</dbReference>
<dbReference type="InterPro" id="IPR005479">
    <property type="entry name" value="CPAse_ATP-bd"/>
</dbReference>
<dbReference type="EC" id="6.3.4.14" evidence="1"/>
<dbReference type="PANTHER" id="PTHR18866:SF33">
    <property type="entry name" value="METHYLCROTONOYL-COA CARBOXYLASE SUBUNIT ALPHA, MITOCHONDRIAL-RELATED"/>
    <property type="match status" value="1"/>
</dbReference>
<dbReference type="GO" id="GO:0005524">
    <property type="term" value="F:ATP binding"/>
    <property type="evidence" value="ECO:0007669"/>
    <property type="project" value="UniProtKB-UniRule"/>
</dbReference>
<evidence type="ECO:0000313" key="10">
    <source>
        <dbReference type="EMBL" id="RKT54513.1"/>
    </source>
</evidence>
<dbReference type="SUPFAM" id="SSF56059">
    <property type="entry name" value="Glutathione synthetase ATP-binding domain-like"/>
    <property type="match status" value="1"/>
</dbReference>
<dbReference type="Proteomes" id="UP000282084">
    <property type="component" value="Unassembled WGS sequence"/>
</dbReference>
<dbReference type="OrthoDB" id="4435847at2"/>
<keyword evidence="5" id="KW-0092">Biotin</keyword>
<dbReference type="InterPro" id="IPR011761">
    <property type="entry name" value="ATP-grasp"/>
</dbReference>
<evidence type="ECO:0000259" key="9">
    <source>
        <dbReference type="PROSITE" id="PS50979"/>
    </source>
</evidence>
<evidence type="ECO:0000256" key="6">
    <source>
        <dbReference type="PROSITE-ProRule" id="PRU00409"/>
    </source>
</evidence>
<keyword evidence="2" id="KW-0436">Ligase</keyword>
<keyword evidence="4 6" id="KW-0067">ATP-binding</keyword>
<evidence type="ECO:0000256" key="3">
    <source>
        <dbReference type="ARBA" id="ARBA00022741"/>
    </source>
</evidence>
<accession>A0A495W1A0</accession>
<dbReference type="PROSITE" id="PS50979">
    <property type="entry name" value="BC"/>
    <property type="match status" value="1"/>
</dbReference>
<dbReference type="EMBL" id="RBXO01000001">
    <property type="protein sequence ID" value="RKT54513.1"/>
    <property type="molecule type" value="Genomic_DNA"/>
</dbReference>
<reference evidence="10 11" key="1">
    <citation type="submission" date="2018-10" db="EMBL/GenBank/DDBJ databases">
        <title>Sequencing the genomes of 1000 actinobacteria strains.</title>
        <authorList>
            <person name="Klenk H.-P."/>
        </authorList>
    </citation>
    <scope>NUCLEOTIDE SEQUENCE [LARGE SCALE GENOMIC DNA]</scope>
    <source>
        <strain evidence="10 11">DSM 43800</strain>
    </source>
</reference>
<sequence>MPSADPSPTVRTVFVPGRGGAAVRVVRACRELGLRSVVGHSDADADSLPVRLADDGFCLGPAAPAHGYLNVPAVLYGCAGTGADAVHPGCGPLAADLLLARGCAEAGLVFVGSTPEHLALLGDRIATRAVLAGAGLPVVPGSADRLRGVEDALGEADRLGYPVALKPAAGRGGRLVRTPAELPEAFRRATHDARRLFADARLFLERHLPAARRVEVQVLADHHGGVVHLGDRRGPDRHRGLVAEAPAPDLPTRLRERLHQAAVRGAAAVRLAGAATVDFLVTGPDGFACVGVDPVPRAGHPVTEAVTGVDVVEWALRVAAGERLDLDRWDVAVRGHAVLVRISAPEPPAGRTAPPDRDRVAPPDRDRVAPPDHHTGPVLPGGAGVRVDLPAGCPADRASAEVVVSGRDRAHCLRRLDRALAETAAAGR</sequence>
<dbReference type="PROSITE" id="PS50975">
    <property type="entry name" value="ATP_GRASP"/>
    <property type="match status" value="1"/>
</dbReference>
<dbReference type="PANTHER" id="PTHR18866">
    <property type="entry name" value="CARBOXYLASE:PYRUVATE/ACETYL-COA/PROPIONYL-COA CARBOXYLASE"/>
    <property type="match status" value="1"/>
</dbReference>
<feature type="domain" description="ATP-grasp" evidence="8">
    <location>
        <begin position="128"/>
        <end position="320"/>
    </location>
</feature>
<evidence type="ECO:0000259" key="8">
    <source>
        <dbReference type="PROSITE" id="PS50975"/>
    </source>
</evidence>
<keyword evidence="11" id="KW-1185">Reference proteome</keyword>
<dbReference type="InterPro" id="IPR016185">
    <property type="entry name" value="PreATP-grasp_dom_sf"/>
</dbReference>
<organism evidence="10 11">
    <name type="scientific">Saccharothrix australiensis</name>
    <dbReference type="NCBI Taxonomy" id="2072"/>
    <lineage>
        <taxon>Bacteria</taxon>
        <taxon>Bacillati</taxon>
        <taxon>Actinomycetota</taxon>
        <taxon>Actinomycetes</taxon>
        <taxon>Pseudonocardiales</taxon>
        <taxon>Pseudonocardiaceae</taxon>
        <taxon>Saccharothrix</taxon>
    </lineage>
</organism>
<dbReference type="RefSeq" id="WP_121006194.1">
    <property type="nucleotide sequence ID" value="NZ_RBXO01000001.1"/>
</dbReference>
<evidence type="ECO:0000256" key="4">
    <source>
        <dbReference type="ARBA" id="ARBA00022840"/>
    </source>
</evidence>
<protein>
    <recommendedName>
        <fullName evidence="1">biotin carboxylase</fullName>
        <ecNumber evidence="1">6.3.4.14</ecNumber>
    </recommendedName>
</protein>
<feature type="compositionally biased region" description="Basic and acidic residues" evidence="7">
    <location>
        <begin position="354"/>
        <end position="375"/>
    </location>
</feature>
<evidence type="ECO:0000256" key="5">
    <source>
        <dbReference type="ARBA" id="ARBA00023267"/>
    </source>
</evidence>
<dbReference type="Pfam" id="PF02786">
    <property type="entry name" value="CPSase_L_D2"/>
    <property type="match status" value="1"/>
</dbReference>
<dbReference type="GO" id="GO:0046872">
    <property type="term" value="F:metal ion binding"/>
    <property type="evidence" value="ECO:0007669"/>
    <property type="project" value="InterPro"/>
</dbReference>
<evidence type="ECO:0000313" key="11">
    <source>
        <dbReference type="Proteomes" id="UP000282084"/>
    </source>
</evidence>
<dbReference type="AlphaFoldDB" id="A0A495W1A0"/>
<comment type="caution">
    <text evidence="10">The sequence shown here is derived from an EMBL/GenBank/DDBJ whole genome shotgun (WGS) entry which is preliminary data.</text>
</comment>
<evidence type="ECO:0000256" key="2">
    <source>
        <dbReference type="ARBA" id="ARBA00022598"/>
    </source>
</evidence>
<dbReference type="InterPro" id="IPR011764">
    <property type="entry name" value="Biotin_carboxylation_dom"/>
</dbReference>
<dbReference type="GO" id="GO:0004075">
    <property type="term" value="F:biotin carboxylase activity"/>
    <property type="evidence" value="ECO:0007669"/>
    <property type="project" value="UniProtKB-EC"/>
</dbReference>
<feature type="region of interest" description="Disordered" evidence="7">
    <location>
        <begin position="344"/>
        <end position="383"/>
    </location>
</feature>
<dbReference type="InterPro" id="IPR005481">
    <property type="entry name" value="BC-like_N"/>
</dbReference>